<feature type="compositionally biased region" description="Low complexity" evidence="2">
    <location>
        <begin position="425"/>
        <end position="439"/>
    </location>
</feature>
<feature type="region of interest" description="Disordered" evidence="2">
    <location>
        <begin position="385"/>
        <end position="456"/>
    </location>
</feature>
<keyword evidence="4" id="KW-1185">Reference proteome</keyword>
<organism evidence="5">
    <name type="scientific">Anisakis simplex</name>
    <name type="common">Herring worm</name>
    <dbReference type="NCBI Taxonomy" id="6269"/>
    <lineage>
        <taxon>Eukaryota</taxon>
        <taxon>Metazoa</taxon>
        <taxon>Ecdysozoa</taxon>
        <taxon>Nematoda</taxon>
        <taxon>Chromadorea</taxon>
        <taxon>Rhabditida</taxon>
        <taxon>Spirurina</taxon>
        <taxon>Ascaridomorpha</taxon>
        <taxon>Ascaridoidea</taxon>
        <taxon>Anisakidae</taxon>
        <taxon>Anisakis</taxon>
        <taxon>Anisakis simplex complex</taxon>
    </lineage>
</organism>
<feature type="region of interest" description="Disordered" evidence="2">
    <location>
        <begin position="327"/>
        <end position="368"/>
    </location>
</feature>
<feature type="region of interest" description="Disordered" evidence="2">
    <location>
        <begin position="81"/>
        <end position="101"/>
    </location>
</feature>
<feature type="compositionally biased region" description="Polar residues" evidence="2">
    <location>
        <begin position="155"/>
        <end position="166"/>
    </location>
</feature>
<dbReference type="GO" id="GO:0003924">
    <property type="term" value="F:GTPase activity"/>
    <property type="evidence" value="ECO:0007669"/>
    <property type="project" value="TreeGrafter"/>
</dbReference>
<dbReference type="GO" id="GO:0005096">
    <property type="term" value="F:GTPase activator activity"/>
    <property type="evidence" value="ECO:0007669"/>
    <property type="project" value="TreeGrafter"/>
</dbReference>
<dbReference type="OrthoDB" id="6136903at2759"/>
<keyword evidence="1" id="KW-0862">Zinc</keyword>
<feature type="compositionally biased region" description="Low complexity" evidence="2">
    <location>
        <begin position="206"/>
        <end position="226"/>
    </location>
</feature>
<dbReference type="PANTHER" id="PTHR45819">
    <property type="entry name" value="CENTAURIN-GAMMA-1A"/>
    <property type="match status" value="1"/>
</dbReference>
<evidence type="ECO:0000256" key="2">
    <source>
        <dbReference type="SAM" id="MobiDB-lite"/>
    </source>
</evidence>
<feature type="compositionally biased region" description="Polar residues" evidence="2">
    <location>
        <begin position="385"/>
        <end position="424"/>
    </location>
</feature>
<dbReference type="GO" id="GO:0008270">
    <property type="term" value="F:zinc ion binding"/>
    <property type="evidence" value="ECO:0007669"/>
    <property type="project" value="UniProtKB-KW"/>
</dbReference>
<dbReference type="EMBL" id="UYRR01034266">
    <property type="protein sequence ID" value="VDK60680.1"/>
    <property type="molecule type" value="Genomic_DNA"/>
</dbReference>
<protein>
    <submittedName>
        <fullName evidence="5">Centaurin-gamma-1A (inferred by orthology to a D. melanogaster protein)</fullName>
    </submittedName>
</protein>
<accession>A0A0M3KB05</accession>
<dbReference type="InterPro" id="IPR011993">
    <property type="entry name" value="PH-like_dom_sf"/>
</dbReference>
<name>A0A0M3KB05_ANISI</name>
<keyword evidence="1" id="KW-0479">Metal-binding</keyword>
<dbReference type="Proteomes" id="UP000267096">
    <property type="component" value="Unassembled WGS sequence"/>
</dbReference>
<dbReference type="WBParaSite" id="ASIM_0001815101-mRNA-1">
    <property type="protein sequence ID" value="ASIM_0001815101-mRNA-1"/>
    <property type="gene ID" value="ASIM_0001815101"/>
</dbReference>
<evidence type="ECO:0000256" key="1">
    <source>
        <dbReference type="ARBA" id="ARBA00022771"/>
    </source>
</evidence>
<feature type="compositionally biased region" description="Basic residues" evidence="2">
    <location>
        <begin position="446"/>
        <end position="455"/>
    </location>
</feature>
<dbReference type="PANTHER" id="PTHR45819:SF5">
    <property type="entry name" value="CENTAURIN-GAMMA-1A"/>
    <property type="match status" value="1"/>
</dbReference>
<sequence length="492" mass="53992">MITGCYTCQKIIQQRLRLLGGVVGSTRTPTPTAATHTNGATDHRNINYQEPSYATKTAAYHHQRSVSALPLQDHSQNFSRRIASQSQHTYQQPSPSPALKGHVYHRENSNLTAAARSSDRSLSAFAMPSAPALHAHKVQRASQYECNAAISPAHSANSVTSSTGGSLLQHPASRLSSSNVHASQLDQAAYVRDEIFDNHIPAQPASLQPTTSSSHLPTPSSTPTTQRRNRRISNLFQRPKDHNHDEKSHKTAIDLNMGMGRTIPVKQGHLYKRSSKTLNKEWKKKYVCLHSDGRLSYHQTLKDYMEKDTNGKEVFLGLATVRVAGRQRPRATQRAQTQPITVPRDIMQSSSKESANATKRESLDPISTRRTNALVTAYEFLGQDTASSRGTSAGQTTPGEGTSGGSDDQQMSLGVQPSQQQYQLASSTSSSMVTSATPALTSNSAVKKKKSHRRLGSGVKNHEEGLFSFQTRQKQFSPIAFTNFHENFNPLV</sequence>
<evidence type="ECO:0000313" key="5">
    <source>
        <dbReference type="WBParaSite" id="ASIM_0001815101-mRNA-1"/>
    </source>
</evidence>
<feature type="region of interest" description="Disordered" evidence="2">
    <location>
        <begin position="155"/>
        <end position="180"/>
    </location>
</feature>
<reference evidence="3 4" key="2">
    <citation type="submission" date="2018-11" db="EMBL/GenBank/DDBJ databases">
        <authorList>
            <consortium name="Pathogen Informatics"/>
        </authorList>
    </citation>
    <scope>NUCLEOTIDE SEQUENCE [LARGE SCALE GENOMIC DNA]</scope>
</reference>
<evidence type="ECO:0000313" key="4">
    <source>
        <dbReference type="Proteomes" id="UP000267096"/>
    </source>
</evidence>
<dbReference type="Gene3D" id="2.30.29.30">
    <property type="entry name" value="Pleckstrin-homology domain (PH domain)/Phosphotyrosine-binding domain (PTB)"/>
    <property type="match status" value="1"/>
</dbReference>
<reference evidence="5" key="1">
    <citation type="submission" date="2017-02" db="UniProtKB">
        <authorList>
            <consortium name="WormBaseParasite"/>
        </authorList>
    </citation>
    <scope>IDENTIFICATION</scope>
</reference>
<gene>
    <name evidence="3" type="ORF">ASIM_LOCUS17553</name>
</gene>
<dbReference type="SUPFAM" id="SSF50729">
    <property type="entry name" value="PH domain-like"/>
    <property type="match status" value="1"/>
</dbReference>
<proteinExistence type="predicted"/>
<evidence type="ECO:0000313" key="3">
    <source>
        <dbReference type="EMBL" id="VDK60680.1"/>
    </source>
</evidence>
<feature type="compositionally biased region" description="Polar residues" evidence="2">
    <location>
        <begin position="81"/>
        <end position="93"/>
    </location>
</feature>
<keyword evidence="1" id="KW-0863">Zinc-finger</keyword>
<feature type="region of interest" description="Disordered" evidence="2">
    <location>
        <begin position="202"/>
        <end position="229"/>
    </location>
</feature>
<feature type="compositionally biased region" description="Polar residues" evidence="2">
    <location>
        <begin position="347"/>
        <end position="357"/>
    </location>
</feature>
<dbReference type="AlphaFoldDB" id="A0A0M3KB05"/>
<dbReference type="InterPro" id="IPR051282">
    <property type="entry name" value="Arf-GAP_GTPase_ANK_PH"/>
</dbReference>